<evidence type="ECO:0000313" key="2">
    <source>
        <dbReference type="Proteomes" id="UP000006034"/>
    </source>
</evidence>
<gene>
    <name evidence="1" type="ORF">HMPREF0179_05220</name>
</gene>
<evidence type="ECO:0000313" key="1">
    <source>
        <dbReference type="EMBL" id="EPC05938.1"/>
    </source>
</evidence>
<protein>
    <submittedName>
        <fullName evidence="1">Uncharacterized protein</fullName>
    </submittedName>
</protein>
<organism evidence="1 2">
    <name type="scientific">Bilophila wadsworthia (strain 3_1_6)</name>
    <dbReference type="NCBI Taxonomy" id="563192"/>
    <lineage>
        <taxon>Bacteria</taxon>
        <taxon>Pseudomonadati</taxon>
        <taxon>Thermodesulfobacteriota</taxon>
        <taxon>Desulfovibrionia</taxon>
        <taxon>Desulfovibrionales</taxon>
        <taxon>Desulfovibrionaceae</taxon>
        <taxon>Bilophila</taxon>
    </lineage>
</organism>
<keyword evidence="2" id="KW-1185">Reference proteome</keyword>
<reference evidence="1 2" key="1">
    <citation type="submission" date="2010-10" db="EMBL/GenBank/DDBJ databases">
        <authorList>
            <consortium name="The Broad Institute Genome Sequencing Platform"/>
            <person name="Ward D."/>
            <person name="Earl A."/>
            <person name="Feldgarden M."/>
            <person name="Young S.K."/>
            <person name="Gargeya S."/>
            <person name="Zeng Q."/>
            <person name="Alvarado L."/>
            <person name="Berlin A."/>
            <person name="Bochicchio J."/>
            <person name="Chapman S.B."/>
            <person name="Chen Z."/>
            <person name="Freedman E."/>
            <person name="Gellesch M."/>
            <person name="Goldberg J."/>
            <person name="Griggs A."/>
            <person name="Gujja S."/>
            <person name="Heilman E."/>
            <person name="Heiman D."/>
            <person name="Howarth C."/>
            <person name="Mehta T."/>
            <person name="Neiman D."/>
            <person name="Pearson M."/>
            <person name="Roberts A."/>
            <person name="Saif S."/>
            <person name="Shea T."/>
            <person name="Shenoy N."/>
            <person name="Sisk P."/>
            <person name="Stolte C."/>
            <person name="Sykes S."/>
            <person name="White J."/>
            <person name="Yandava C."/>
            <person name="Allen-Vercoe E."/>
            <person name="Sibley C."/>
            <person name="Ambrose C.E."/>
            <person name="Strauss J."/>
            <person name="Daigneault M."/>
            <person name="Haas B."/>
            <person name="Nusbaum C."/>
            <person name="Birren B."/>
        </authorList>
    </citation>
    <scope>NUCLEOTIDE SEQUENCE [LARGE SCALE GENOMIC DNA]</scope>
    <source>
        <strain evidence="1 2">3_1_6</strain>
    </source>
</reference>
<name>S2KTW6_BILW3</name>
<dbReference type="Proteomes" id="UP000006034">
    <property type="component" value="Unassembled WGS sequence"/>
</dbReference>
<accession>S2KTW6</accession>
<dbReference type="HOGENOM" id="CLU_3372357_0_0_7"/>
<dbReference type="EMBL" id="ADCP02000001">
    <property type="protein sequence ID" value="EPC05938.1"/>
    <property type="molecule type" value="Genomic_DNA"/>
</dbReference>
<proteinExistence type="predicted"/>
<dbReference type="STRING" id="563192.HMPREF0179_05220"/>
<reference evidence="1 2" key="2">
    <citation type="submission" date="2013-04" db="EMBL/GenBank/DDBJ databases">
        <title>The Genome Sequence of Bilophila wadsworthia 3_1_6.</title>
        <authorList>
            <consortium name="The Broad Institute Genomics Platform"/>
            <person name="Earl A."/>
            <person name="Ward D."/>
            <person name="Feldgarden M."/>
            <person name="Gevers D."/>
            <person name="Sibley C."/>
            <person name="Strauss J."/>
            <person name="Allen-Vercoe E."/>
            <person name="Walker B."/>
            <person name="Young S."/>
            <person name="Zeng Q."/>
            <person name="Gargeya S."/>
            <person name="Fitzgerald M."/>
            <person name="Haas B."/>
            <person name="Abouelleil A."/>
            <person name="Allen A.W."/>
            <person name="Alvarado L."/>
            <person name="Arachchi H.M."/>
            <person name="Berlin A.M."/>
            <person name="Chapman S.B."/>
            <person name="Gainer-Dewar J."/>
            <person name="Goldberg J."/>
            <person name="Griggs A."/>
            <person name="Gujja S."/>
            <person name="Hansen M."/>
            <person name="Howarth C."/>
            <person name="Imamovic A."/>
            <person name="Ireland A."/>
            <person name="Larimer J."/>
            <person name="McCowan C."/>
            <person name="Murphy C."/>
            <person name="Pearson M."/>
            <person name="Poon T.W."/>
            <person name="Priest M."/>
            <person name="Roberts A."/>
            <person name="Saif S."/>
            <person name="Shea T."/>
            <person name="Sisk P."/>
            <person name="Sykes S."/>
            <person name="Wortman J."/>
            <person name="Nusbaum C."/>
            <person name="Birren B."/>
        </authorList>
    </citation>
    <scope>NUCLEOTIDE SEQUENCE [LARGE SCALE GENOMIC DNA]</scope>
    <source>
        <strain evidence="1 2">3_1_6</strain>
    </source>
</reference>
<dbReference type="AlphaFoldDB" id="S2KTW6"/>
<comment type="caution">
    <text evidence="1">The sequence shown here is derived from an EMBL/GenBank/DDBJ whole genome shotgun (WGS) entry which is preliminary data.</text>
</comment>
<sequence length="34" mass="4026">MVSGILEVYIFVKRAVSFRDGNRFGDMGQWFREN</sequence>